<dbReference type="InParanoid" id="A0A0V1AII9"/>
<protein>
    <recommendedName>
        <fullName evidence="3">Apple domain-containing protein</fullName>
    </recommendedName>
</protein>
<reference evidence="1 2" key="1">
    <citation type="submission" date="2015-01" db="EMBL/GenBank/DDBJ databases">
        <title>Evolution of Trichinella species and genotypes.</title>
        <authorList>
            <person name="Korhonen P.K."/>
            <person name="Edoardo P."/>
            <person name="Giuseppe L.R."/>
            <person name="Gasser R.B."/>
        </authorList>
    </citation>
    <scope>NUCLEOTIDE SEQUENCE [LARGE SCALE GENOMIC DNA]</scope>
    <source>
        <strain evidence="1">ISS3</strain>
    </source>
</reference>
<proteinExistence type="predicted"/>
<keyword evidence="2" id="KW-1185">Reference proteome</keyword>
<feature type="non-terminal residue" evidence="1">
    <location>
        <position position="135"/>
    </location>
</feature>
<accession>A0A0V1AII9</accession>
<gene>
    <name evidence="1" type="ORF">T01_15571</name>
</gene>
<organism evidence="1 2">
    <name type="scientific">Trichinella spiralis</name>
    <name type="common">Trichina worm</name>
    <dbReference type="NCBI Taxonomy" id="6334"/>
    <lineage>
        <taxon>Eukaryota</taxon>
        <taxon>Metazoa</taxon>
        <taxon>Ecdysozoa</taxon>
        <taxon>Nematoda</taxon>
        <taxon>Enoplea</taxon>
        <taxon>Dorylaimia</taxon>
        <taxon>Trichinellida</taxon>
        <taxon>Trichinellidae</taxon>
        <taxon>Trichinella</taxon>
    </lineage>
</organism>
<dbReference type="STRING" id="6334.A0A0V1AII9"/>
<evidence type="ECO:0000313" key="1">
    <source>
        <dbReference type="EMBL" id="KRY24378.1"/>
    </source>
</evidence>
<name>A0A0V1AII9_TRISP</name>
<evidence type="ECO:0000313" key="2">
    <source>
        <dbReference type="Proteomes" id="UP000054776"/>
    </source>
</evidence>
<comment type="caution">
    <text evidence="1">The sequence shown here is derived from an EMBL/GenBank/DDBJ whole genome shotgun (WGS) entry which is preliminary data.</text>
</comment>
<sequence length="135" mass="15934">LFCAFCSLLQVSYSSEMKIYVPMIDKICLLQEIGIREEILNSMELFMSAASFKYCIAYSYSDFSRYNYCIFAYNEKRRSCSPLYDLPEENIIDNNSEQLYDLQFYKVSNCLPGRLQSLVLNSYLFYLNIHIKTFT</sequence>
<feature type="non-terminal residue" evidence="1">
    <location>
        <position position="1"/>
    </location>
</feature>
<dbReference type="AlphaFoldDB" id="A0A0V1AII9"/>
<evidence type="ECO:0008006" key="3">
    <source>
        <dbReference type="Google" id="ProtNLM"/>
    </source>
</evidence>
<dbReference type="EMBL" id="JYDH01001774">
    <property type="protein sequence ID" value="KRY24378.1"/>
    <property type="molecule type" value="Genomic_DNA"/>
</dbReference>
<dbReference type="Proteomes" id="UP000054776">
    <property type="component" value="Unassembled WGS sequence"/>
</dbReference>